<dbReference type="InterPro" id="IPR015943">
    <property type="entry name" value="WD40/YVTN_repeat-like_dom_sf"/>
</dbReference>
<feature type="repeat" description="WD" evidence="3">
    <location>
        <begin position="214"/>
        <end position="255"/>
    </location>
</feature>
<sequence>MDSEGNKDECEEVFLDEQDIVKEIHIDEEELPEVDDESNSDVESDSDSDFVACSPTDSTLVLGGGSGTGAFLWNINQGDQRQVIIGHDDSVSSVAFSADGKFLACGTGQGRGSSVGHMFKWHPRGHFVLAGSMDDFTVWLWDIDEDAYLYRFWSTNVVSLVAILPQMLAQFVQVLMTHHCEYGIQKMEITYMLFKYPHLLSLKRCEGTKFTGGHSYHTKGLTCLMITPDSALAITGSSDCSVRIVNIRTGKVVNSLISHEDLIQCVGLSPRLPLVATGGGKELIIWEITHSLFRVVFEAHVSCLVWLGASQYIATGCADGKILIIDSLSGCLVKTFSNHSKTILSLSISSNGKFLVSGSEDKQVLVFDIAEFS</sequence>
<keyword evidence="1 3" id="KW-0853">WD repeat</keyword>
<reference evidence="5 6" key="1">
    <citation type="submission" date="2020-10" db="EMBL/GenBank/DDBJ databases">
        <title>The Coptis chinensis genome and diversification of protoberbering-type alkaloids.</title>
        <authorList>
            <person name="Wang B."/>
            <person name="Shu S."/>
            <person name="Song C."/>
            <person name="Liu Y."/>
        </authorList>
    </citation>
    <scope>NUCLEOTIDE SEQUENCE [LARGE SCALE GENOMIC DNA]</scope>
    <source>
        <strain evidence="5">HL-2020</strain>
        <tissue evidence="5">Leaf</tissue>
    </source>
</reference>
<evidence type="ECO:0000256" key="2">
    <source>
        <dbReference type="ARBA" id="ARBA00022737"/>
    </source>
</evidence>
<gene>
    <name evidence="5" type="ORF">IFM89_029820</name>
</gene>
<accession>A0A835HMT9</accession>
<evidence type="ECO:0008006" key="7">
    <source>
        <dbReference type="Google" id="ProtNLM"/>
    </source>
</evidence>
<dbReference type="Pfam" id="PF00400">
    <property type="entry name" value="WD40"/>
    <property type="match status" value="5"/>
</dbReference>
<dbReference type="AlphaFoldDB" id="A0A835HMT9"/>
<dbReference type="Proteomes" id="UP000631114">
    <property type="component" value="Unassembled WGS sequence"/>
</dbReference>
<dbReference type="InterPro" id="IPR051179">
    <property type="entry name" value="WD_repeat_multifunction"/>
</dbReference>
<evidence type="ECO:0000256" key="4">
    <source>
        <dbReference type="SAM" id="MobiDB-lite"/>
    </source>
</evidence>
<evidence type="ECO:0000256" key="1">
    <source>
        <dbReference type="ARBA" id="ARBA00022574"/>
    </source>
</evidence>
<keyword evidence="2" id="KW-0677">Repeat</keyword>
<organism evidence="5 6">
    <name type="scientific">Coptis chinensis</name>
    <dbReference type="NCBI Taxonomy" id="261450"/>
    <lineage>
        <taxon>Eukaryota</taxon>
        <taxon>Viridiplantae</taxon>
        <taxon>Streptophyta</taxon>
        <taxon>Embryophyta</taxon>
        <taxon>Tracheophyta</taxon>
        <taxon>Spermatophyta</taxon>
        <taxon>Magnoliopsida</taxon>
        <taxon>Ranunculales</taxon>
        <taxon>Ranunculaceae</taxon>
        <taxon>Coptidoideae</taxon>
        <taxon>Coptis</taxon>
    </lineage>
</organism>
<evidence type="ECO:0000313" key="6">
    <source>
        <dbReference type="Proteomes" id="UP000631114"/>
    </source>
</evidence>
<dbReference type="PANTHER" id="PTHR19857:SF8">
    <property type="entry name" value="ANGIO-ASSOCIATED MIGRATORY CELL PROTEIN"/>
    <property type="match status" value="1"/>
</dbReference>
<feature type="compositionally biased region" description="Acidic residues" evidence="4">
    <location>
        <begin position="26"/>
        <end position="48"/>
    </location>
</feature>
<dbReference type="Gene3D" id="2.130.10.10">
    <property type="entry name" value="YVTN repeat-like/Quinoprotein amine dehydrogenase"/>
    <property type="match status" value="3"/>
</dbReference>
<proteinExistence type="predicted"/>
<evidence type="ECO:0000256" key="3">
    <source>
        <dbReference type="PROSITE-ProRule" id="PRU00221"/>
    </source>
</evidence>
<name>A0A835HMT9_9MAGN</name>
<dbReference type="InterPro" id="IPR001680">
    <property type="entry name" value="WD40_rpt"/>
</dbReference>
<feature type="region of interest" description="Disordered" evidence="4">
    <location>
        <begin position="24"/>
        <end position="50"/>
    </location>
</feature>
<dbReference type="PROSITE" id="PS50082">
    <property type="entry name" value="WD_REPEATS_2"/>
    <property type="match status" value="2"/>
</dbReference>
<dbReference type="OrthoDB" id="10261640at2759"/>
<dbReference type="InterPro" id="IPR011047">
    <property type="entry name" value="Quinoprotein_ADH-like_sf"/>
</dbReference>
<dbReference type="SUPFAM" id="SSF50998">
    <property type="entry name" value="Quinoprotein alcohol dehydrogenase-like"/>
    <property type="match status" value="1"/>
</dbReference>
<dbReference type="PANTHER" id="PTHR19857">
    <property type="entry name" value="MITOCHONDRIAL DIVISION PROTEIN 1-RELATED"/>
    <property type="match status" value="1"/>
</dbReference>
<dbReference type="SMART" id="SM00320">
    <property type="entry name" value="WD40"/>
    <property type="match status" value="5"/>
</dbReference>
<feature type="repeat" description="WD" evidence="3">
    <location>
        <begin position="336"/>
        <end position="373"/>
    </location>
</feature>
<protein>
    <recommendedName>
        <fullName evidence="7">Angio-associated migratory cell protein</fullName>
    </recommendedName>
</protein>
<evidence type="ECO:0000313" key="5">
    <source>
        <dbReference type="EMBL" id="KAF9602521.1"/>
    </source>
</evidence>
<dbReference type="PROSITE" id="PS50294">
    <property type="entry name" value="WD_REPEATS_REGION"/>
    <property type="match status" value="1"/>
</dbReference>
<keyword evidence="6" id="KW-1185">Reference proteome</keyword>
<comment type="caution">
    <text evidence="5">The sequence shown here is derived from an EMBL/GenBank/DDBJ whole genome shotgun (WGS) entry which is preliminary data.</text>
</comment>
<dbReference type="EMBL" id="JADFTS010000006">
    <property type="protein sequence ID" value="KAF9602521.1"/>
    <property type="molecule type" value="Genomic_DNA"/>
</dbReference>